<dbReference type="EMBL" id="AHJG01000134">
    <property type="protein sequence ID" value="EPA05829.1"/>
    <property type="molecule type" value="Genomic_DNA"/>
</dbReference>
<name>S2EU39_9ARCH</name>
<sequence length="49" mass="5396">MTLIGITIFLNPQDDTTNIIFLSLFGGGLFISGLSISILNQIRKQKKQS</sequence>
<evidence type="ECO:0000256" key="1">
    <source>
        <dbReference type="SAM" id="Phobius"/>
    </source>
</evidence>
<dbReference type="AlphaFoldDB" id="S2EU39"/>
<keyword evidence="1" id="KW-0472">Membrane</keyword>
<keyword evidence="3" id="KW-1185">Reference proteome</keyword>
<evidence type="ECO:0000313" key="3">
    <source>
        <dbReference type="Proteomes" id="UP000014065"/>
    </source>
</evidence>
<keyword evidence="1" id="KW-1133">Transmembrane helix</keyword>
<reference evidence="2 3" key="1">
    <citation type="journal article" date="2012" name="J. Bacteriol.">
        <title>Genome Sequence of "Candidatus Nitrosoarchaeum limnia" BG20, a Low-Salinity Ammonia-Oxidizing Archaeon from the San Francisco Bay Estuary.</title>
        <authorList>
            <person name="Mosier A.C."/>
            <person name="Allen E.E."/>
            <person name="Kim M."/>
            <person name="Ferriera S."/>
            <person name="Francis C.A."/>
        </authorList>
    </citation>
    <scope>NUCLEOTIDE SEQUENCE [LARGE SCALE GENOMIC DNA]</scope>
    <source>
        <strain evidence="2 3">BG20</strain>
    </source>
</reference>
<organism evidence="2 3">
    <name type="scientific">Candidatus Nitrosarchaeum limnium BG20</name>
    <dbReference type="NCBI Taxonomy" id="859192"/>
    <lineage>
        <taxon>Archaea</taxon>
        <taxon>Nitrososphaerota</taxon>
        <taxon>Nitrososphaeria</taxon>
        <taxon>Nitrosopumilales</taxon>
        <taxon>Nitrosopumilaceae</taxon>
        <taxon>Nitrosarchaeum</taxon>
    </lineage>
</organism>
<keyword evidence="1" id="KW-0812">Transmembrane</keyword>
<feature type="transmembrane region" description="Helical" evidence="1">
    <location>
        <begin position="19"/>
        <end position="39"/>
    </location>
</feature>
<comment type="caution">
    <text evidence="2">The sequence shown here is derived from an EMBL/GenBank/DDBJ whole genome shotgun (WGS) entry which is preliminary data.</text>
</comment>
<dbReference type="Proteomes" id="UP000014065">
    <property type="component" value="Unassembled WGS sequence"/>
</dbReference>
<proteinExistence type="predicted"/>
<evidence type="ECO:0000313" key="2">
    <source>
        <dbReference type="EMBL" id="EPA05829.1"/>
    </source>
</evidence>
<accession>S2EU39</accession>
<protein>
    <submittedName>
        <fullName evidence="2">Uncharacterized protein</fullName>
    </submittedName>
</protein>
<gene>
    <name evidence="2" type="ORF">BG20_I0785</name>
</gene>